<sequence>MVCFKLAKGGDLSMLLTLTTCLLSHDFDIMKKAKEKERKKETRERKNKKRAGAADLRFLASLKQTMFSARFARKKSSA</sequence>
<evidence type="ECO:0000313" key="2">
    <source>
        <dbReference type="Proteomes" id="UP000503144"/>
    </source>
</evidence>
<reference evidence="2" key="1">
    <citation type="submission" date="2020-04" db="EMBL/GenBank/DDBJ databases">
        <authorList>
            <person name="Kittiwongwattana C."/>
        </authorList>
    </citation>
    <scope>NUCLEOTIDE SEQUENCE [LARGE SCALE GENOMIC DNA]</scope>
    <source>
        <strain evidence="2">1303</strain>
    </source>
</reference>
<protein>
    <submittedName>
        <fullName evidence="1">Uncharacterized protein</fullName>
    </submittedName>
</protein>
<organism evidence="1 2">
    <name type="scientific">Chitinophaga oryzae</name>
    <dbReference type="NCBI Taxonomy" id="2725414"/>
    <lineage>
        <taxon>Bacteria</taxon>
        <taxon>Pseudomonadati</taxon>
        <taxon>Bacteroidota</taxon>
        <taxon>Chitinophagia</taxon>
        <taxon>Chitinophagales</taxon>
        <taxon>Chitinophagaceae</taxon>
        <taxon>Chitinophaga</taxon>
    </lineage>
</organism>
<gene>
    <name evidence="1" type="ORF">HF324_29975</name>
</gene>
<evidence type="ECO:0000313" key="1">
    <source>
        <dbReference type="EMBL" id="QJB41844.1"/>
    </source>
</evidence>
<dbReference type="EMBL" id="CP051204">
    <property type="protein sequence ID" value="QJB41844.1"/>
    <property type="molecule type" value="Genomic_DNA"/>
</dbReference>
<name>A0ABX6LST6_9BACT</name>
<dbReference type="RefSeq" id="WP_168862073.1">
    <property type="nucleotide sequence ID" value="NZ_CP051204.2"/>
</dbReference>
<accession>A0ABX6LST6</accession>
<keyword evidence="2" id="KW-1185">Reference proteome</keyword>
<dbReference type="Proteomes" id="UP000503144">
    <property type="component" value="Chromosome"/>
</dbReference>
<proteinExistence type="predicted"/>
<reference evidence="1 2" key="2">
    <citation type="submission" date="2020-09" db="EMBL/GenBank/DDBJ databases">
        <authorList>
            <person name="Kittiwongwattana C."/>
        </authorList>
    </citation>
    <scope>NUCLEOTIDE SEQUENCE [LARGE SCALE GENOMIC DNA]</scope>
    <source>
        <strain evidence="1 2">1303</strain>
    </source>
</reference>